<feature type="coiled-coil region" evidence="5">
    <location>
        <begin position="170"/>
        <end position="229"/>
    </location>
</feature>
<evidence type="ECO:0000256" key="5">
    <source>
        <dbReference type="SAM" id="Coils"/>
    </source>
</evidence>
<comment type="subcellular location">
    <subcellularLocation>
        <location evidence="3">Nucleus lamina</location>
    </subcellularLocation>
</comment>
<dbReference type="PANTHER" id="PTHR31908:SF9">
    <property type="entry name" value="PROTEIN CROWDED NUCLEI 3"/>
    <property type="match status" value="1"/>
</dbReference>
<feature type="compositionally biased region" description="Polar residues" evidence="6">
    <location>
        <begin position="1005"/>
        <end position="1022"/>
    </location>
</feature>
<dbReference type="AlphaFoldDB" id="B9SEG9"/>
<keyword evidence="1 5" id="KW-0175">Coiled coil</keyword>
<feature type="compositionally biased region" description="Polar residues" evidence="6">
    <location>
        <begin position="1"/>
        <end position="17"/>
    </location>
</feature>
<sequence length="1172" mass="135331">MFTPQRRSSPAITTLTPRSEVRKSGATGNVGKGKAMTFIDGPTLLPPPPPPPVASLSGNAEAETEDMEDWRRFKEAGLLDEAVMERKDRQALIEKASRLEKELFDYQYNMGLLLIEKKEWTSKFDELRQALAEAEEILRREQSANIITFSEAEKREENLRKALGVEKQCVIDLEKALRDLQEERAQIKHASESKLADAKALSVGIEEKSLEVEEKMHAAEAKLTEINRRSLEVDMKLQEVEARDSMLQRERLSLNTEREAHQANFYKQREDLLEWEKILKKGEERLCELQKTLNQRENEVNESDRILEQKERDLENTEKKIDISSAKLKEREDDINNRLSDLAAKEKKADCTQSILEVKEKNLLALEEKLNAREKMEIQELLDEHRATLVAKRQELELELEERRKILDEELRSKVEALGQREVEVLHGEEKLRKREQALDKKAERVKEKEKDLDMKLKNAKEKEKSMKAEQKKLELEQKTLLAERDSLQNLKDDCEKIRSEISNQEQQIGEKSENLKLTNDERLEHLRLQAELKQELEKCRHQEEYILKEAEELKEERKNFEKELEVLEEKRAQLSKELNEITEEREKFKQLQYTMEERLKKEENAMKEYTQKELETVRVEKEYFEMRKRNEQQVISKQAKTEHDQMVQDFESQRSTFEADLVSRREEMEKGLRERERAFQLQRDRELKEINYSKEAAQKELEEIRIERHVIEKEKQEVAKNKEELDGQQFGMRKDIDELVMLSNKLRDQREQVIRERNHFLAFVEKHKSCKNCGDVTAEFILSDLLPPDMEDRKILLLQERADELRDVQDSPGALNVKKSQGELDLNSQECVSWFRKCTSKIFSISPKKIEQVLAPVLAEEKTDALGTLARKEASRNGVPGDESRPSFGTTHDSVEIQQLQFDSIKVEGDGNSISFDDHSNVDSKVEDSGPSKLKSSQRKPGKRRKGGLNRTRSVKAVVEDAKLFLGKSAEEPEYISDESRGISTHTEKLASNIPRKRERTPAESEQNAGDSEGFSDSVTTGGRRKRRQMVVPTITPGQKRYNLRRHKVDQALSGSVKTGEKESDGGDAAEPIPKPETVSALSLGVASETEKSTDLVKFSTENVNDQADATKSVEITELSEEVNDTSEYGVEDENGSTIHEDTQEDCDDDDESEHPGEVSIGKKIWTFFTT</sequence>
<evidence type="ECO:0000256" key="6">
    <source>
        <dbReference type="SAM" id="MobiDB-lite"/>
    </source>
</evidence>
<reference evidence="8" key="1">
    <citation type="journal article" date="2010" name="Nat. Biotechnol.">
        <title>Draft genome sequence of the oilseed species Ricinus communis.</title>
        <authorList>
            <person name="Chan A.P."/>
            <person name="Crabtree J."/>
            <person name="Zhao Q."/>
            <person name="Lorenzi H."/>
            <person name="Orvis J."/>
            <person name="Puiu D."/>
            <person name="Melake-Berhan A."/>
            <person name="Jones K.M."/>
            <person name="Redman J."/>
            <person name="Chen G."/>
            <person name="Cahoon E.B."/>
            <person name="Gedil M."/>
            <person name="Stanke M."/>
            <person name="Haas B.J."/>
            <person name="Wortman J.R."/>
            <person name="Fraser-Liggett C.M."/>
            <person name="Ravel J."/>
            <person name="Rabinowicz P.D."/>
        </authorList>
    </citation>
    <scope>NUCLEOTIDE SEQUENCE [LARGE SCALE GENOMIC DNA]</scope>
    <source>
        <strain evidence="8">cv. Hale</strain>
    </source>
</reference>
<feature type="region of interest" description="Disordered" evidence="6">
    <location>
        <begin position="1"/>
        <end position="67"/>
    </location>
</feature>
<feature type="region of interest" description="Disordered" evidence="6">
    <location>
        <begin position="969"/>
        <end position="1162"/>
    </location>
</feature>
<feature type="compositionally biased region" description="Pro residues" evidence="6">
    <location>
        <begin position="44"/>
        <end position="53"/>
    </location>
</feature>
<feature type="coiled-coil region" evidence="5">
    <location>
        <begin position="688"/>
        <end position="722"/>
    </location>
</feature>
<organism evidence="7 8">
    <name type="scientific">Ricinus communis</name>
    <name type="common">Castor bean</name>
    <dbReference type="NCBI Taxonomy" id="3988"/>
    <lineage>
        <taxon>Eukaryota</taxon>
        <taxon>Viridiplantae</taxon>
        <taxon>Streptophyta</taxon>
        <taxon>Embryophyta</taxon>
        <taxon>Tracheophyta</taxon>
        <taxon>Spermatophyta</taxon>
        <taxon>Magnoliopsida</taxon>
        <taxon>eudicotyledons</taxon>
        <taxon>Gunneridae</taxon>
        <taxon>Pentapetalae</taxon>
        <taxon>rosids</taxon>
        <taxon>fabids</taxon>
        <taxon>Malpighiales</taxon>
        <taxon>Euphorbiaceae</taxon>
        <taxon>Acalyphoideae</taxon>
        <taxon>Acalypheae</taxon>
        <taxon>Ricinus</taxon>
    </lineage>
</organism>
<evidence type="ECO:0000313" key="8">
    <source>
        <dbReference type="Proteomes" id="UP000008311"/>
    </source>
</evidence>
<proteinExistence type="inferred from homology"/>
<feature type="compositionally biased region" description="Acidic residues" evidence="6">
    <location>
        <begin position="1144"/>
        <end position="1154"/>
    </location>
</feature>
<dbReference type="GO" id="GO:0006997">
    <property type="term" value="P:nucleus organization"/>
    <property type="evidence" value="ECO:0007669"/>
    <property type="project" value="InterPro"/>
</dbReference>
<feature type="compositionally biased region" description="Basic and acidic residues" evidence="6">
    <location>
        <begin position="979"/>
        <end position="990"/>
    </location>
</feature>
<dbReference type="InParanoid" id="B9SEG9"/>
<keyword evidence="2" id="KW-0539">Nucleus</keyword>
<feature type="region of interest" description="Disordered" evidence="6">
    <location>
        <begin position="909"/>
        <end position="955"/>
    </location>
</feature>
<name>B9SEG9_RICCO</name>
<feature type="coiled-coil region" evidence="5">
    <location>
        <begin position="82"/>
        <end position="144"/>
    </location>
</feature>
<protein>
    <submittedName>
        <fullName evidence="7">ATP binding protein, putative</fullName>
    </submittedName>
</protein>
<keyword evidence="8" id="KW-1185">Reference proteome</keyword>
<evidence type="ECO:0000256" key="3">
    <source>
        <dbReference type="ARBA" id="ARBA00024186"/>
    </source>
</evidence>
<feature type="compositionally biased region" description="Basic and acidic residues" evidence="6">
    <location>
        <begin position="917"/>
        <end position="931"/>
    </location>
</feature>
<dbReference type="EMBL" id="EQ973936">
    <property type="protein sequence ID" value="EEF37999.1"/>
    <property type="molecule type" value="Genomic_DNA"/>
</dbReference>
<feature type="coiled-coil region" evidence="5">
    <location>
        <begin position="293"/>
        <end position="613"/>
    </location>
</feature>
<comment type="similarity">
    <text evidence="4">Belongs to the CRWN family.</text>
</comment>
<dbReference type="GO" id="GO:0005652">
    <property type="term" value="C:nuclear lamina"/>
    <property type="evidence" value="ECO:0007669"/>
    <property type="project" value="UniProtKB-SubCell"/>
</dbReference>
<feature type="compositionally biased region" description="Acidic residues" evidence="6">
    <location>
        <begin position="1119"/>
        <end position="1136"/>
    </location>
</feature>
<feature type="compositionally biased region" description="Polar residues" evidence="6">
    <location>
        <begin position="1101"/>
        <end position="1111"/>
    </location>
</feature>
<dbReference type="Proteomes" id="UP000008311">
    <property type="component" value="Unassembled WGS sequence"/>
</dbReference>
<feature type="region of interest" description="Disordered" evidence="6">
    <location>
        <begin position="870"/>
        <end position="893"/>
    </location>
</feature>
<accession>B9SEG9</accession>
<evidence type="ECO:0000256" key="1">
    <source>
        <dbReference type="ARBA" id="ARBA00023054"/>
    </source>
</evidence>
<evidence type="ECO:0000256" key="4">
    <source>
        <dbReference type="ARBA" id="ARBA00024208"/>
    </source>
</evidence>
<dbReference type="PANTHER" id="PTHR31908">
    <property type="entry name" value="PROTEIN CROWDED NUCLEI 4"/>
    <property type="match status" value="1"/>
</dbReference>
<evidence type="ECO:0000313" key="7">
    <source>
        <dbReference type="EMBL" id="EEF37999.1"/>
    </source>
</evidence>
<feature type="compositionally biased region" description="Basic residues" evidence="6">
    <location>
        <begin position="937"/>
        <end position="949"/>
    </location>
</feature>
<dbReference type="InterPro" id="IPR040418">
    <property type="entry name" value="CRWN"/>
</dbReference>
<dbReference type="eggNOG" id="ENOG502QZZY">
    <property type="taxonomic scope" value="Eukaryota"/>
</dbReference>
<gene>
    <name evidence="7" type="ORF">RCOM_0704500</name>
</gene>
<evidence type="ECO:0000256" key="2">
    <source>
        <dbReference type="ARBA" id="ARBA00023242"/>
    </source>
</evidence>
<dbReference type="STRING" id="3988.B9SEG9"/>